<feature type="non-terminal residue" evidence="4">
    <location>
        <position position="222"/>
    </location>
</feature>
<evidence type="ECO:0000259" key="3">
    <source>
        <dbReference type="Pfam" id="PF22783"/>
    </source>
</evidence>
<sequence>MTNISIVSKTTWKSVDILNPSFSLNKPSVVILKCNKEEIKDIARNGDNLVITLENGEVIQIENFFAMDNSLVLEDNDKLLWVQFSDLNHVALETVNYAGIEHVEPLLYDDGAGVWPFVAGVAGAIATGTWIANTSLDNDKNHNDRDTTAPDAPSDVVISADGKTVTGKAEAGSTVEIKDKNGNLLGSGKADQDGNFSIELENPLTNGEKVDVTAKDPAGNIS</sequence>
<evidence type="ECO:0000256" key="1">
    <source>
        <dbReference type="SAM" id="MobiDB-lite"/>
    </source>
</evidence>
<reference evidence="5" key="1">
    <citation type="journal article" date="2019" name="Int. J. Syst. Evol. Microbiol.">
        <title>The Global Catalogue of Microorganisms (GCM) 10K type strain sequencing project: providing services to taxonomists for standard genome sequencing and annotation.</title>
        <authorList>
            <consortium name="The Broad Institute Genomics Platform"/>
            <consortium name="The Broad Institute Genome Sequencing Center for Infectious Disease"/>
            <person name="Wu L."/>
            <person name="Ma J."/>
        </authorList>
    </citation>
    <scope>NUCLEOTIDE SEQUENCE [LARGE SCALE GENOMIC DNA]</scope>
    <source>
        <strain evidence="5">KCTC 62575</strain>
    </source>
</reference>
<keyword evidence="5" id="KW-1185">Reference proteome</keyword>
<proteinExistence type="predicted"/>
<organism evidence="4 5">
    <name type="scientific">Acinetobacter sichuanensis</name>
    <dbReference type="NCBI Taxonomy" id="2136183"/>
    <lineage>
        <taxon>Bacteria</taxon>
        <taxon>Pseudomonadati</taxon>
        <taxon>Pseudomonadota</taxon>
        <taxon>Gammaproteobacteria</taxon>
        <taxon>Moraxellales</taxon>
        <taxon>Moraxellaceae</taxon>
        <taxon>Acinetobacter</taxon>
    </lineage>
</organism>
<feature type="domain" description="Bacterial Ig" evidence="2">
    <location>
        <begin position="149"/>
        <end position="222"/>
    </location>
</feature>
<dbReference type="InterPro" id="IPR041498">
    <property type="entry name" value="Big_6"/>
</dbReference>
<dbReference type="InterPro" id="IPR048051">
    <property type="entry name" value="BapA-like_prefix-like"/>
</dbReference>
<feature type="compositionally biased region" description="Basic and acidic residues" evidence="1">
    <location>
        <begin position="137"/>
        <end position="148"/>
    </location>
</feature>
<dbReference type="EMBL" id="JBHRSF010000147">
    <property type="protein sequence ID" value="MFC2997461.1"/>
    <property type="molecule type" value="Genomic_DNA"/>
</dbReference>
<dbReference type="NCBIfam" id="NF033677">
    <property type="entry name" value="biofilm_BapA_N"/>
    <property type="match status" value="1"/>
</dbReference>
<comment type="caution">
    <text evidence="4">The sequence shown here is derived from an EMBL/GenBank/DDBJ whole genome shotgun (WGS) entry which is preliminary data.</text>
</comment>
<dbReference type="Gene3D" id="2.60.40.10">
    <property type="entry name" value="Immunoglobulins"/>
    <property type="match status" value="1"/>
</dbReference>
<feature type="domain" description="Biofilm-associated protein BapA-like prefix-like" evidence="3">
    <location>
        <begin position="1"/>
        <end position="117"/>
    </location>
</feature>
<dbReference type="InterPro" id="IPR013783">
    <property type="entry name" value="Ig-like_fold"/>
</dbReference>
<accession>A0ABV7BIM7</accession>
<dbReference type="Pfam" id="PF22783">
    <property type="entry name" value="BapA_N"/>
    <property type="match status" value="1"/>
</dbReference>
<evidence type="ECO:0000259" key="2">
    <source>
        <dbReference type="Pfam" id="PF17936"/>
    </source>
</evidence>
<feature type="region of interest" description="Disordered" evidence="1">
    <location>
        <begin position="136"/>
        <end position="157"/>
    </location>
</feature>
<evidence type="ECO:0000313" key="4">
    <source>
        <dbReference type="EMBL" id="MFC2997461.1"/>
    </source>
</evidence>
<protein>
    <submittedName>
        <fullName evidence="4">Ig-like domain-containing protein</fullName>
    </submittedName>
</protein>
<feature type="region of interest" description="Disordered" evidence="1">
    <location>
        <begin position="179"/>
        <end position="222"/>
    </location>
</feature>
<evidence type="ECO:0000313" key="5">
    <source>
        <dbReference type="Proteomes" id="UP001595455"/>
    </source>
</evidence>
<dbReference type="Proteomes" id="UP001595455">
    <property type="component" value="Unassembled WGS sequence"/>
</dbReference>
<dbReference type="Pfam" id="PF17936">
    <property type="entry name" value="Big_6"/>
    <property type="match status" value="1"/>
</dbReference>
<dbReference type="RefSeq" id="WP_378228051.1">
    <property type="nucleotide sequence ID" value="NZ_JBHRSF010000147.1"/>
</dbReference>
<gene>
    <name evidence="4" type="ORF">ACFODO_19890</name>
</gene>
<name>A0ABV7BIM7_9GAMM</name>